<organism evidence="2 3">
    <name type="scientific">Hoeflea alexandrii</name>
    <dbReference type="NCBI Taxonomy" id="288436"/>
    <lineage>
        <taxon>Bacteria</taxon>
        <taxon>Pseudomonadati</taxon>
        <taxon>Pseudomonadota</taxon>
        <taxon>Alphaproteobacteria</taxon>
        <taxon>Hyphomicrobiales</taxon>
        <taxon>Rhizobiaceae</taxon>
        <taxon>Hoeflea</taxon>
    </lineage>
</organism>
<keyword evidence="1" id="KW-0472">Membrane</keyword>
<dbReference type="InterPro" id="IPR059133">
    <property type="entry name" value="TsoY-like"/>
</dbReference>
<dbReference type="EMBL" id="JAAAML010000003">
    <property type="protein sequence ID" value="MCO6409655.1"/>
    <property type="molecule type" value="Genomic_DNA"/>
</dbReference>
<keyword evidence="1" id="KW-0812">Transmembrane</keyword>
<proteinExistence type="predicted"/>
<protein>
    <recommendedName>
        <fullName evidence="4">Voltage-dependent anion channel</fullName>
    </recommendedName>
</protein>
<feature type="transmembrane region" description="Helical" evidence="1">
    <location>
        <begin position="143"/>
        <end position="166"/>
    </location>
</feature>
<accession>A0ABT1CVT8</accession>
<keyword evidence="1" id="KW-1133">Transmembrane helix</keyword>
<feature type="transmembrane region" description="Helical" evidence="1">
    <location>
        <begin position="186"/>
        <end position="208"/>
    </location>
</feature>
<feature type="transmembrane region" description="Helical" evidence="1">
    <location>
        <begin position="289"/>
        <end position="309"/>
    </location>
</feature>
<evidence type="ECO:0000313" key="2">
    <source>
        <dbReference type="EMBL" id="MCO6409655.1"/>
    </source>
</evidence>
<evidence type="ECO:0000256" key="1">
    <source>
        <dbReference type="SAM" id="Phobius"/>
    </source>
</evidence>
<feature type="transmembrane region" description="Helical" evidence="1">
    <location>
        <begin position="59"/>
        <end position="78"/>
    </location>
</feature>
<comment type="caution">
    <text evidence="2">The sequence shown here is derived from an EMBL/GenBank/DDBJ whole genome shotgun (WGS) entry which is preliminary data.</text>
</comment>
<feature type="transmembrane region" description="Helical" evidence="1">
    <location>
        <begin position="250"/>
        <end position="269"/>
    </location>
</feature>
<feature type="transmembrane region" description="Helical" evidence="1">
    <location>
        <begin position="214"/>
        <end position="238"/>
    </location>
</feature>
<dbReference type="NCBIfam" id="NF047644">
    <property type="entry name" value="TsoY_fam"/>
    <property type="match status" value="1"/>
</dbReference>
<feature type="transmembrane region" description="Helical" evidence="1">
    <location>
        <begin position="12"/>
        <end position="35"/>
    </location>
</feature>
<keyword evidence="3" id="KW-1185">Reference proteome</keyword>
<evidence type="ECO:0000313" key="3">
    <source>
        <dbReference type="Proteomes" id="UP001320715"/>
    </source>
</evidence>
<evidence type="ECO:0008006" key="4">
    <source>
        <dbReference type="Google" id="ProtNLM"/>
    </source>
</evidence>
<dbReference type="Proteomes" id="UP001320715">
    <property type="component" value="Unassembled WGS sequence"/>
</dbReference>
<dbReference type="RefSeq" id="WP_252916473.1">
    <property type="nucleotide sequence ID" value="NZ_JAAAML010000003.1"/>
</dbReference>
<feature type="transmembrane region" description="Helical" evidence="1">
    <location>
        <begin position="113"/>
        <end position="137"/>
    </location>
</feature>
<feature type="transmembrane region" description="Helical" evidence="1">
    <location>
        <begin position="362"/>
        <end position="383"/>
    </location>
</feature>
<reference evidence="2 3" key="1">
    <citation type="submission" date="2020-01" db="EMBL/GenBank/DDBJ databases">
        <title>Genomes of bacteria type strains.</title>
        <authorList>
            <person name="Chen J."/>
            <person name="Zhu S."/>
            <person name="Yang J."/>
        </authorList>
    </citation>
    <scope>NUCLEOTIDE SEQUENCE [LARGE SCALE GENOMIC DNA]</scope>
    <source>
        <strain evidence="2 3">DSM 16655</strain>
    </source>
</reference>
<gene>
    <name evidence="2" type="ORF">GTW23_15845</name>
</gene>
<sequence length="404" mass="43929">MRYARAEGAPYTPIYFLSSLGAGGLAISFFMYLMWMTPHKGQPIPSFTTLQAALAGGDLATQALIIAAALGIIVFAYLHVRTLLWNVREYFAWKQTAGYEAFLKSNNQSQLTAIPLAFAMSINVGFIIGAVFVPGLWEIAEYLFPAALAAFAVTGYFALKFFGGFFTRVLTEGGFDCARNNSFGQLLSAFSLAMVGVGFSSAAAMSHVKLTSAIAFMGSVFFLVAAILLGAIFLVMGFRAMMEHSAERETTPTLWIIIPFITVIGIAFYRLNKGLDHNFGVEFSAGSAFSLLTVLFSIQLVFGLLGYMVMRRFGYFEHFVSGEGRSPGAYALICPGVALFVFGNFVINAGLVQIGILETFSIAWFVLYAPLLYLQVKTIAVYFRLNGKMLGNHPAHPASPLPAE</sequence>
<name>A0ABT1CVT8_9HYPH</name>
<feature type="transmembrane region" description="Helical" evidence="1">
    <location>
        <begin position="330"/>
        <end position="356"/>
    </location>
</feature>